<dbReference type="OrthoDB" id="9813193at2"/>
<feature type="transmembrane region" description="Helical" evidence="7">
    <location>
        <begin position="12"/>
        <end position="30"/>
    </location>
</feature>
<dbReference type="EMBL" id="FNZH01000002">
    <property type="protein sequence ID" value="SEJ18907.1"/>
    <property type="molecule type" value="Genomic_DNA"/>
</dbReference>
<dbReference type="Proteomes" id="UP000199403">
    <property type="component" value="Unassembled WGS sequence"/>
</dbReference>
<dbReference type="STRING" id="1416801.SAMN05192553_102833"/>
<name>A0A1H6WX83_9BACT</name>
<feature type="transmembrane region" description="Helical" evidence="7">
    <location>
        <begin position="80"/>
        <end position="96"/>
    </location>
</feature>
<keyword evidence="3" id="KW-1003">Cell membrane</keyword>
<dbReference type="GO" id="GO:0005886">
    <property type="term" value="C:plasma membrane"/>
    <property type="evidence" value="ECO:0007669"/>
    <property type="project" value="UniProtKB-SubCell"/>
</dbReference>
<dbReference type="InterPro" id="IPR051907">
    <property type="entry name" value="DoxX-like_oxidoreductase"/>
</dbReference>
<dbReference type="PANTHER" id="PTHR33452">
    <property type="entry name" value="OXIDOREDUCTASE CATD-RELATED"/>
    <property type="match status" value="1"/>
</dbReference>
<evidence type="ECO:0000256" key="1">
    <source>
        <dbReference type="ARBA" id="ARBA00004651"/>
    </source>
</evidence>
<evidence type="ECO:0000313" key="8">
    <source>
        <dbReference type="EMBL" id="SEJ18907.1"/>
    </source>
</evidence>
<keyword evidence="9" id="KW-1185">Reference proteome</keyword>
<reference evidence="9" key="1">
    <citation type="submission" date="2016-10" db="EMBL/GenBank/DDBJ databases">
        <authorList>
            <person name="Varghese N."/>
            <person name="Submissions S."/>
        </authorList>
    </citation>
    <scope>NUCLEOTIDE SEQUENCE [LARGE SCALE GENOMIC DNA]</scope>
    <source>
        <strain evidence="9">IBRC-M 10761</strain>
    </source>
</reference>
<evidence type="ECO:0000313" key="9">
    <source>
        <dbReference type="Proteomes" id="UP000199403"/>
    </source>
</evidence>
<feature type="transmembrane region" description="Helical" evidence="7">
    <location>
        <begin position="50"/>
        <end position="73"/>
    </location>
</feature>
<dbReference type="InterPro" id="IPR032808">
    <property type="entry name" value="DoxX"/>
</dbReference>
<keyword evidence="6 7" id="KW-0472">Membrane</keyword>
<evidence type="ECO:0000256" key="6">
    <source>
        <dbReference type="ARBA" id="ARBA00023136"/>
    </source>
</evidence>
<dbReference type="AlphaFoldDB" id="A0A1H6WX83"/>
<sequence>MKRIVFFHTPIGADLALLLLRVGTSVMLLTHGWSKITNFSDRLNSFADPIGLGSAVSLQLVIFAEFFCAIFLILGFMSRIFLVPMIINMAVIAFVVHGSDPFGQQEKALMYLLVFVVLMLTGPGKFSLDGQILKRRRY</sequence>
<evidence type="ECO:0000256" key="7">
    <source>
        <dbReference type="SAM" id="Phobius"/>
    </source>
</evidence>
<feature type="transmembrane region" description="Helical" evidence="7">
    <location>
        <begin position="108"/>
        <end position="128"/>
    </location>
</feature>
<organism evidence="8 9">
    <name type="scientific">Cyclobacterium xiamenense</name>
    <dbReference type="NCBI Taxonomy" id="1297121"/>
    <lineage>
        <taxon>Bacteria</taxon>
        <taxon>Pseudomonadati</taxon>
        <taxon>Bacteroidota</taxon>
        <taxon>Cytophagia</taxon>
        <taxon>Cytophagales</taxon>
        <taxon>Cyclobacteriaceae</taxon>
        <taxon>Cyclobacterium</taxon>
    </lineage>
</organism>
<dbReference type="PANTHER" id="PTHR33452:SF1">
    <property type="entry name" value="INNER MEMBRANE PROTEIN YPHA-RELATED"/>
    <property type="match status" value="1"/>
</dbReference>
<comment type="similarity">
    <text evidence="2">Belongs to the DoxX family.</text>
</comment>
<accession>A0A1H6WX83</accession>
<proteinExistence type="inferred from homology"/>
<comment type="subcellular location">
    <subcellularLocation>
        <location evidence="1">Cell membrane</location>
        <topology evidence="1">Multi-pass membrane protein</topology>
    </subcellularLocation>
</comment>
<evidence type="ECO:0000256" key="3">
    <source>
        <dbReference type="ARBA" id="ARBA00022475"/>
    </source>
</evidence>
<evidence type="ECO:0000256" key="4">
    <source>
        <dbReference type="ARBA" id="ARBA00022692"/>
    </source>
</evidence>
<keyword evidence="4 7" id="KW-0812">Transmembrane</keyword>
<dbReference type="RefSeq" id="WP_092172337.1">
    <property type="nucleotide sequence ID" value="NZ_FNZH01000002.1"/>
</dbReference>
<dbReference type="Pfam" id="PF07681">
    <property type="entry name" value="DoxX"/>
    <property type="match status" value="1"/>
</dbReference>
<gene>
    <name evidence="8" type="ORF">SAMN05192553_102833</name>
</gene>
<evidence type="ECO:0000256" key="2">
    <source>
        <dbReference type="ARBA" id="ARBA00006679"/>
    </source>
</evidence>
<protein>
    <submittedName>
        <fullName evidence="8">Putative oxidoreductase</fullName>
    </submittedName>
</protein>
<evidence type="ECO:0000256" key="5">
    <source>
        <dbReference type="ARBA" id="ARBA00022989"/>
    </source>
</evidence>
<keyword evidence="5 7" id="KW-1133">Transmembrane helix</keyword>